<evidence type="ECO:0000256" key="2">
    <source>
        <dbReference type="SAM" id="MobiDB-lite"/>
    </source>
</evidence>
<feature type="compositionally biased region" description="Polar residues" evidence="2">
    <location>
        <begin position="152"/>
        <end position="164"/>
    </location>
</feature>
<dbReference type="KEGG" id="pgu:PGUG_04314"/>
<dbReference type="eggNOG" id="ENOG502S20W">
    <property type="taxonomic scope" value="Eukaryota"/>
</dbReference>
<feature type="region of interest" description="Disordered" evidence="2">
    <location>
        <begin position="37"/>
        <end position="56"/>
    </location>
</feature>
<evidence type="ECO:0008006" key="5">
    <source>
        <dbReference type="Google" id="ProtNLM"/>
    </source>
</evidence>
<evidence type="ECO:0000256" key="1">
    <source>
        <dbReference type="SAM" id="Coils"/>
    </source>
</evidence>
<keyword evidence="1" id="KW-0175">Coiled coil</keyword>
<evidence type="ECO:0000313" key="4">
    <source>
        <dbReference type="Proteomes" id="UP000001997"/>
    </source>
</evidence>
<feature type="region of interest" description="Disordered" evidence="2">
    <location>
        <begin position="127"/>
        <end position="164"/>
    </location>
</feature>
<dbReference type="STRING" id="294746.A5DM13"/>
<protein>
    <recommendedName>
        <fullName evidence="5">Protein MUM2</fullName>
    </recommendedName>
</protein>
<dbReference type="RefSeq" id="XP_001483585.2">
    <property type="nucleotide sequence ID" value="XM_001483535.1"/>
</dbReference>
<dbReference type="FunCoup" id="A5DM13">
    <property type="interactions" value="40"/>
</dbReference>
<feature type="coiled-coil region" evidence="1">
    <location>
        <begin position="184"/>
        <end position="211"/>
    </location>
</feature>
<dbReference type="EMBL" id="CH408159">
    <property type="protein sequence ID" value="EDK40216.2"/>
    <property type="molecule type" value="Genomic_DNA"/>
</dbReference>
<organism evidence="3 4">
    <name type="scientific">Meyerozyma guilliermondii (strain ATCC 6260 / CBS 566 / DSM 6381 / JCM 1539 / NBRC 10279 / NRRL Y-324)</name>
    <name type="common">Yeast</name>
    <name type="synonym">Candida guilliermondii</name>
    <dbReference type="NCBI Taxonomy" id="294746"/>
    <lineage>
        <taxon>Eukaryota</taxon>
        <taxon>Fungi</taxon>
        <taxon>Dikarya</taxon>
        <taxon>Ascomycota</taxon>
        <taxon>Saccharomycotina</taxon>
        <taxon>Pichiomycetes</taxon>
        <taxon>Debaryomycetaceae</taxon>
        <taxon>Meyerozyma</taxon>
    </lineage>
</organism>
<feature type="compositionally biased region" description="Low complexity" evidence="2">
    <location>
        <begin position="138"/>
        <end position="151"/>
    </location>
</feature>
<feature type="compositionally biased region" description="Low complexity" evidence="2">
    <location>
        <begin position="89"/>
        <end position="107"/>
    </location>
</feature>
<name>A5DM13_PICGU</name>
<accession>A5DM13</accession>
<proteinExistence type="predicted"/>
<dbReference type="Proteomes" id="UP000001997">
    <property type="component" value="Unassembled WGS sequence"/>
</dbReference>
<sequence>MQQNKNSYASNTFGNNFGNNNYASSVYSSYPSPGVSVYSPTSTNDLKNANDSGHVWGQNPLKVQNYSHSIWDQKLPASQMNMNAPSYFPSAESNATSTNNTSAPAASDLMHSSTSKSLLPRSFLNGDDELDFGGSEQNYRPRSSYTSPSSNQVSNSTINTSPTYTHRTSCVTVRSDTDLMERDTSKLKNELALKEQLIKSLTAQIEAMKTLRKQQLDSMESEKDDTASPGTLVLPENYKQLFNETYKTLTKTKNELNHTKDMLEAIVVGVALGGATGNPTISGQHDPQELGHKIVTKISMLQTENEQLLRMVSLGNRSGLLAEIGLLRKENEALKMKN</sequence>
<dbReference type="GeneID" id="5125724"/>
<keyword evidence="4" id="KW-1185">Reference proteome</keyword>
<dbReference type="HOGENOM" id="CLU_821618_0_0_1"/>
<dbReference type="OrthoDB" id="21221at2759"/>
<evidence type="ECO:0000313" key="3">
    <source>
        <dbReference type="EMBL" id="EDK40216.2"/>
    </source>
</evidence>
<reference evidence="3 4" key="1">
    <citation type="journal article" date="2009" name="Nature">
        <title>Evolution of pathogenicity and sexual reproduction in eight Candida genomes.</title>
        <authorList>
            <person name="Butler G."/>
            <person name="Rasmussen M.D."/>
            <person name="Lin M.F."/>
            <person name="Santos M.A."/>
            <person name="Sakthikumar S."/>
            <person name="Munro C.A."/>
            <person name="Rheinbay E."/>
            <person name="Grabherr M."/>
            <person name="Forche A."/>
            <person name="Reedy J.L."/>
            <person name="Agrafioti I."/>
            <person name="Arnaud M.B."/>
            <person name="Bates S."/>
            <person name="Brown A.J."/>
            <person name="Brunke S."/>
            <person name="Costanzo M.C."/>
            <person name="Fitzpatrick D.A."/>
            <person name="de Groot P.W."/>
            <person name="Harris D."/>
            <person name="Hoyer L.L."/>
            <person name="Hube B."/>
            <person name="Klis F.M."/>
            <person name="Kodira C."/>
            <person name="Lennard N."/>
            <person name="Logue M.E."/>
            <person name="Martin R."/>
            <person name="Neiman A.M."/>
            <person name="Nikolaou E."/>
            <person name="Quail M.A."/>
            <person name="Quinn J."/>
            <person name="Santos M.C."/>
            <person name="Schmitzberger F.F."/>
            <person name="Sherlock G."/>
            <person name="Shah P."/>
            <person name="Silverstein K.A."/>
            <person name="Skrzypek M.S."/>
            <person name="Soll D."/>
            <person name="Staggs R."/>
            <person name="Stansfield I."/>
            <person name="Stumpf M.P."/>
            <person name="Sudbery P.E."/>
            <person name="Srikantha T."/>
            <person name="Zeng Q."/>
            <person name="Berman J."/>
            <person name="Berriman M."/>
            <person name="Heitman J."/>
            <person name="Gow N.A."/>
            <person name="Lorenz M.C."/>
            <person name="Birren B.W."/>
            <person name="Kellis M."/>
            <person name="Cuomo C.A."/>
        </authorList>
    </citation>
    <scope>NUCLEOTIDE SEQUENCE [LARGE SCALE GENOMIC DNA]</scope>
    <source>
        <strain evidence="4">ATCC 6260 / CBS 566 / DSM 6381 / JCM 1539 / NBRC 10279 / NRRL Y-324</strain>
    </source>
</reference>
<feature type="region of interest" description="Disordered" evidence="2">
    <location>
        <begin position="82"/>
        <end position="112"/>
    </location>
</feature>
<dbReference type="VEuPathDB" id="FungiDB:PGUG_04314"/>
<gene>
    <name evidence="3" type="ORF">PGUG_04314</name>
</gene>
<dbReference type="AlphaFoldDB" id="A5DM13"/>
<dbReference type="OMA" id="NANIWRD"/>
<dbReference type="InParanoid" id="A5DM13"/>